<comment type="caution">
    <text evidence="3">The sequence shown here is derived from an EMBL/GenBank/DDBJ whole genome shotgun (WGS) entry which is preliminary data.</text>
</comment>
<organism evidence="3 4">
    <name type="scientific">Paenibacillus oceani</name>
    <dbReference type="NCBI Taxonomy" id="2772510"/>
    <lineage>
        <taxon>Bacteria</taxon>
        <taxon>Bacillati</taxon>
        <taxon>Bacillota</taxon>
        <taxon>Bacilli</taxon>
        <taxon>Bacillales</taxon>
        <taxon>Paenibacillaceae</taxon>
        <taxon>Paenibacillus</taxon>
    </lineage>
</organism>
<feature type="domain" description="Activator of Hsp90 ATPase homologue 1/2-like C-terminal" evidence="2">
    <location>
        <begin position="19"/>
        <end position="136"/>
    </location>
</feature>
<evidence type="ECO:0000256" key="1">
    <source>
        <dbReference type="ARBA" id="ARBA00006817"/>
    </source>
</evidence>
<name>A0A927C8P0_9BACL</name>
<evidence type="ECO:0000313" key="4">
    <source>
        <dbReference type="Proteomes" id="UP000639396"/>
    </source>
</evidence>
<protein>
    <submittedName>
        <fullName evidence="3">SRPBCC family protein</fullName>
    </submittedName>
</protein>
<dbReference type="AlphaFoldDB" id="A0A927C8P0"/>
<sequence>MATLNQVPVVKAEMLIRRPVAEVFEAFINPEITTKFWFTKSSGRLEQGKRIRWDWEMYGVHDEIEVTEIVADRLIRIESSDNTRVEWTFTARMDQETYVTITNSGFAGTGDEMVSQAIDSMGGYTMVLCALKALLEHNIALNLVADKAPDAHVNRQ</sequence>
<dbReference type="CDD" id="cd08901">
    <property type="entry name" value="SRPBCC_CalC_Aha1-like_8"/>
    <property type="match status" value="1"/>
</dbReference>
<keyword evidence="4" id="KW-1185">Reference proteome</keyword>
<dbReference type="Gene3D" id="3.30.530.20">
    <property type="match status" value="1"/>
</dbReference>
<dbReference type="SUPFAM" id="SSF55961">
    <property type="entry name" value="Bet v1-like"/>
    <property type="match status" value="1"/>
</dbReference>
<reference evidence="3" key="1">
    <citation type="submission" date="2020-09" db="EMBL/GenBank/DDBJ databases">
        <title>A novel bacterium of genus Paenibacillus, isolated from South China Sea.</title>
        <authorList>
            <person name="Huang H."/>
            <person name="Mo K."/>
            <person name="Hu Y."/>
        </authorList>
    </citation>
    <scope>NUCLEOTIDE SEQUENCE</scope>
    <source>
        <strain evidence="3">IB182363</strain>
    </source>
</reference>
<dbReference type="InterPro" id="IPR013538">
    <property type="entry name" value="ASHA1/2-like_C"/>
</dbReference>
<evidence type="ECO:0000259" key="2">
    <source>
        <dbReference type="Pfam" id="PF08327"/>
    </source>
</evidence>
<dbReference type="Pfam" id="PF08327">
    <property type="entry name" value="AHSA1"/>
    <property type="match status" value="1"/>
</dbReference>
<comment type="similarity">
    <text evidence="1">Belongs to the AHA1 family.</text>
</comment>
<dbReference type="InterPro" id="IPR023393">
    <property type="entry name" value="START-like_dom_sf"/>
</dbReference>
<dbReference type="Proteomes" id="UP000639396">
    <property type="component" value="Unassembled WGS sequence"/>
</dbReference>
<evidence type="ECO:0000313" key="3">
    <source>
        <dbReference type="EMBL" id="MBD2862899.1"/>
    </source>
</evidence>
<proteinExistence type="inferred from homology"/>
<dbReference type="EMBL" id="JACXJA010000015">
    <property type="protein sequence ID" value="MBD2862899.1"/>
    <property type="molecule type" value="Genomic_DNA"/>
</dbReference>
<gene>
    <name evidence="3" type="ORF">IDH45_12985</name>
</gene>
<accession>A0A927C8P0</accession>